<dbReference type="GO" id="GO:0016491">
    <property type="term" value="F:oxidoreductase activity"/>
    <property type="evidence" value="ECO:0007669"/>
    <property type="project" value="UniProtKB-KW"/>
</dbReference>
<dbReference type="InterPro" id="IPR038414">
    <property type="entry name" value="CcoP_N_sf"/>
</dbReference>
<feature type="transmembrane region" description="Helical" evidence="22">
    <location>
        <begin position="57"/>
        <end position="76"/>
    </location>
</feature>
<organism evidence="24 25">
    <name type="scientific">Endozoicomonas numazuensis</name>
    <dbReference type="NCBI Taxonomy" id="1137799"/>
    <lineage>
        <taxon>Bacteria</taxon>
        <taxon>Pseudomonadati</taxon>
        <taxon>Pseudomonadota</taxon>
        <taxon>Gammaproteobacteria</taxon>
        <taxon>Oceanospirillales</taxon>
        <taxon>Endozoicomonadaceae</taxon>
        <taxon>Endozoicomonas</taxon>
    </lineage>
</organism>
<dbReference type="Gene3D" id="6.10.280.130">
    <property type="match status" value="1"/>
</dbReference>
<proteinExistence type="inferred from homology"/>
<feature type="binding site" description="covalent" evidence="21">
    <location>
        <position position="138"/>
    </location>
    <ligand>
        <name>heme c</name>
        <dbReference type="ChEBI" id="CHEBI:61717"/>
        <label>1</label>
    </ligand>
</feature>
<evidence type="ECO:0000256" key="8">
    <source>
        <dbReference type="ARBA" id="ARBA00022660"/>
    </source>
</evidence>
<comment type="cofactor">
    <cofactor evidence="19 21">
        <name>heme c</name>
        <dbReference type="ChEBI" id="CHEBI:61717"/>
    </cofactor>
    <text evidence="19 21">Binds 2 heme C groups per subunit.</text>
</comment>
<dbReference type="PANTHER" id="PTHR33751">
    <property type="entry name" value="CBB3-TYPE CYTOCHROME C OXIDASE SUBUNIT FIXP"/>
    <property type="match status" value="1"/>
</dbReference>
<comment type="caution">
    <text evidence="24">The sequence shown here is derived from an EMBL/GenBank/DDBJ whole genome shotgun (WGS) entry which is preliminary data.</text>
</comment>
<evidence type="ECO:0000256" key="12">
    <source>
        <dbReference type="ARBA" id="ARBA00022781"/>
    </source>
</evidence>
<gene>
    <name evidence="24" type="ORF">GZ78_15510</name>
</gene>
<keyword evidence="9 22" id="KW-0812">Transmembrane</keyword>
<comment type="subunit">
    <text evidence="19">Component of the cbb3-type cytochrome c oxidase.</text>
</comment>
<dbReference type="NCBIfam" id="TIGR00782">
    <property type="entry name" value="ccoP"/>
    <property type="match status" value="1"/>
</dbReference>
<evidence type="ECO:0000256" key="4">
    <source>
        <dbReference type="ARBA" id="ARBA00022448"/>
    </source>
</evidence>
<feature type="binding site" description="covalent" evidence="21">
    <location>
        <position position="226"/>
    </location>
    <ligand>
        <name>heme c</name>
        <dbReference type="ChEBI" id="CHEBI:61717"/>
        <label>2</label>
    </ligand>
</feature>
<keyword evidence="16 19" id="KW-0408">Iron</keyword>
<dbReference type="GO" id="GO:0006119">
    <property type="term" value="P:oxidative phosphorylation"/>
    <property type="evidence" value="ECO:0007669"/>
    <property type="project" value="UniProtKB-UniPathway"/>
</dbReference>
<dbReference type="PROSITE" id="PS51007">
    <property type="entry name" value="CYTC"/>
    <property type="match status" value="2"/>
</dbReference>
<keyword evidence="8 19" id="KW-0679">Respiratory chain</keyword>
<feature type="binding site" description="axial binding residue" evidence="20">
    <location>
        <position position="142"/>
    </location>
    <ligand>
        <name>heme c</name>
        <dbReference type="ChEBI" id="CHEBI:61717"/>
        <label>1</label>
    </ligand>
    <ligandPart>
        <name>Fe</name>
        <dbReference type="ChEBI" id="CHEBI:18248"/>
    </ligandPart>
</feature>
<keyword evidence="11" id="KW-0677">Repeat</keyword>
<evidence type="ECO:0000256" key="15">
    <source>
        <dbReference type="ARBA" id="ARBA00023002"/>
    </source>
</evidence>
<evidence type="ECO:0000256" key="17">
    <source>
        <dbReference type="ARBA" id="ARBA00023065"/>
    </source>
</evidence>
<evidence type="ECO:0000256" key="16">
    <source>
        <dbReference type="ARBA" id="ARBA00023004"/>
    </source>
</evidence>
<keyword evidence="5 19" id="KW-1003">Cell membrane</keyword>
<evidence type="ECO:0000313" key="25">
    <source>
        <dbReference type="Proteomes" id="UP000028073"/>
    </source>
</evidence>
<name>A0A081NFL3_9GAMM</name>
<feature type="binding site" description="axial binding residue" evidence="20">
    <location>
        <position position="271"/>
    </location>
    <ligand>
        <name>heme c</name>
        <dbReference type="ChEBI" id="CHEBI:61717"/>
        <label>1</label>
    </ligand>
    <ligandPart>
        <name>Fe</name>
        <dbReference type="ChEBI" id="CHEBI:18248"/>
    </ligandPart>
</feature>
<dbReference type="InterPro" id="IPR008168">
    <property type="entry name" value="Cyt_C_IC"/>
</dbReference>
<protein>
    <recommendedName>
        <fullName evidence="19">Cbb3-type cytochrome c oxidase subunit</fullName>
    </recommendedName>
</protein>
<evidence type="ECO:0000259" key="23">
    <source>
        <dbReference type="PROSITE" id="PS51007"/>
    </source>
</evidence>
<keyword evidence="14 22" id="KW-1133">Transmembrane helix</keyword>
<dbReference type="InterPro" id="IPR009056">
    <property type="entry name" value="Cyt_c-like_dom"/>
</dbReference>
<feature type="binding site" description="covalent" evidence="21">
    <location>
        <position position="229"/>
    </location>
    <ligand>
        <name>heme c</name>
        <dbReference type="ChEBI" id="CHEBI:61717"/>
        <label>2</label>
    </ligand>
</feature>
<dbReference type="STRING" id="1137799.GZ78_15510"/>
<feature type="domain" description="Cytochrome c" evidence="23">
    <location>
        <begin position="125"/>
        <end position="204"/>
    </location>
</feature>
<reference evidence="24 25" key="1">
    <citation type="submission" date="2014-06" db="EMBL/GenBank/DDBJ databases">
        <title>Whole Genome Sequences of Three Symbiotic Endozoicomonas Bacteria.</title>
        <authorList>
            <person name="Neave M.J."/>
            <person name="Apprill A."/>
            <person name="Voolstra C.R."/>
        </authorList>
    </citation>
    <scope>NUCLEOTIDE SEQUENCE [LARGE SCALE GENOMIC DNA]</scope>
    <source>
        <strain evidence="24 25">DSM 25634</strain>
    </source>
</reference>
<comment type="pathway">
    <text evidence="2 19">Energy metabolism; oxidative phosphorylation.</text>
</comment>
<evidence type="ECO:0000256" key="5">
    <source>
        <dbReference type="ARBA" id="ARBA00022475"/>
    </source>
</evidence>
<dbReference type="Pfam" id="PF13442">
    <property type="entry name" value="Cytochrome_CBB3"/>
    <property type="match status" value="2"/>
</dbReference>
<keyword evidence="7 19" id="KW-0349">Heme</keyword>
<dbReference type="GO" id="GO:1902600">
    <property type="term" value="P:proton transmembrane transport"/>
    <property type="evidence" value="ECO:0007669"/>
    <property type="project" value="UniProtKB-KW"/>
</dbReference>
<evidence type="ECO:0000256" key="3">
    <source>
        <dbReference type="ARBA" id="ARBA00006113"/>
    </source>
</evidence>
<evidence type="ECO:0000256" key="7">
    <source>
        <dbReference type="ARBA" id="ARBA00022617"/>
    </source>
</evidence>
<feature type="domain" description="Cytochrome c" evidence="23">
    <location>
        <begin position="213"/>
        <end position="294"/>
    </location>
</feature>
<comment type="subcellular location">
    <subcellularLocation>
        <location evidence="1 19">Cell inner membrane</location>
    </subcellularLocation>
</comment>
<dbReference type="Gene3D" id="1.10.760.10">
    <property type="entry name" value="Cytochrome c-like domain"/>
    <property type="match status" value="2"/>
</dbReference>
<keyword evidence="13 19" id="KW-0249">Electron transport</keyword>
<keyword evidence="25" id="KW-1185">Reference proteome</keyword>
<dbReference type="EMBL" id="JOKH01000003">
    <property type="protein sequence ID" value="KEQ17236.1"/>
    <property type="molecule type" value="Genomic_DNA"/>
</dbReference>
<feature type="transmembrane region" description="Helical" evidence="22">
    <location>
        <begin position="6"/>
        <end position="25"/>
    </location>
</feature>
<dbReference type="PANTHER" id="PTHR33751:SF1">
    <property type="entry name" value="CBB3-TYPE CYTOCHROME C OXIDASE SUBUNIT FIXP"/>
    <property type="match status" value="1"/>
</dbReference>
<dbReference type="Proteomes" id="UP000028073">
    <property type="component" value="Unassembled WGS sequence"/>
</dbReference>
<evidence type="ECO:0000256" key="13">
    <source>
        <dbReference type="ARBA" id="ARBA00022982"/>
    </source>
</evidence>
<dbReference type="InterPro" id="IPR050597">
    <property type="entry name" value="Cytochrome_c_Oxidase_Subunit"/>
</dbReference>
<feature type="binding site" description="covalent" evidence="21">
    <location>
        <position position="141"/>
    </location>
    <ligand>
        <name>heme c</name>
        <dbReference type="ChEBI" id="CHEBI:61717"/>
        <label>1</label>
    </ligand>
</feature>
<dbReference type="PIRSF" id="PIRSF000006">
    <property type="entry name" value="Cbb3-Cox_fixP"/>
    <property type="match status" value="1"/>
</dbReference>
<dbReference type="GO" id="GO:0005506">
    <property type="term" value="F:iron ion binding"/>
    <property type="evidence" value="ECO:0007669"/>
    <property type="project" value="InterPro"/>
</dbReference>
<keyword evidence="6 19" id="KW-0997">Cell inner membrane</keyword>
<keyword evidence="4 19" id="KW-0813">Transport</keyword>
<keyword evidence="18 19" id="KW-0472">Membrane</keyword>
<evidence type="ECO:0000256" key="1">
    <source>
        <dbReference type="ARBA" id="ARBA00004533"/>
    </source>
</evidence>
<comment type="function">
    <text evidence="19">C-type cytochrome. Part of the cbb3-type cytochrome c oxidase complex.</text>
</comment>
<evidence type="ECO:0000256" key="9">
    <source>
        <dbReference type="ARBA" id="ARBA00022692"/>
    </source>
</evidence>
<dbReference type="Pfam" id="PF14715">
    <property type="entry name" value="FixP_N"/>
    <property type="match status" value="1"/>
</dbReference>
<dbReference type="UniPathway" id="UPA00705"/>
<evidence type="ECO:0000256" key="11">
    <source>
        <dbReference type="ARBA" id="ARBA00022737"/>
    </source>
</evidence>
<keyword evidence="17 19" id="KW-0406">Ion transport</keyword>
<dbReference type="OrthoDB" id="9811281at2"/>
<evidence type="ECO:0000256" key="6">
    <source>
        <dbReference type="ARBA" id="ARBA00022519"/>
    </source>
</evidence>
<evidence type="ECO:0000256" key="19">
    <source>
        <dbReference type="PIRNR" id="PIRNR000006"/>
    </source>
</evidence>
<keyword evidence="15 19" id="KW-0560">Oxidoreductase</keyword>
<evidence type="ECO:0000256" key="14">
    <source>
        <dbReference type="ARBA" id="ARBA00022989"/>
    </source>
</evidence>
<evidence type="ECO:0000313" key="24">
    <source>
        <dbReference type="EMBL" id="KEQ17236.1"/>
    </source>
</evidence>
<evidence type="ECO:0000256" key="22">
    <source>
        <dbReference type="SAM" id="Phobius"/>
    </source>
</evidence>
<dbReference type="SUPFAM" id="SSF46626">
    <property type="entry name" value="Cytochrome c"/>
    <property type="match status" value="2"/>
</dbReference>
<dbReference type="InterPro" id="IPR036909">
    <property type="entry name" value="Cyt_c-like_dom_sf"/>
</dbReference>
<evidence type="ECO:0000256" key="10">
    <source>
        <dbReference type="ARBA" id="ARBA00022723"/>
    </source>
</evidence>
<feature type="binding site" description="axial binding residue" evidence="20">
    <location>
        <position position="181"/>
    </location>
    <ligand>
        <name>heme c</name>
        <dbReference type="ChEBI" id="CHEBI:61717"/>
        <label>2</label>
    </ligand>
    <ligandPart>
        <name>Fe</name>
        <dbReference type="ChEBI" id="CHEBI:18248"/>
    </ligandPart>
</feature>
<dbReference type="GO" id="GO:0020037">
    <property type="term" value="F:heme binding"/>
    <property type="evidence" value="ECO:0007669"/>
    <property type="project" value="InterPro"/>
</dbReference>
<keyword evidence="12 19" id="KW-0375">Hydrogen ion transport</keyword>
<evidence type="ECO:0000256" key="20">
    <source>
        <dbReference type="PIRSR" id="PIRSR000006-1"/>
    </source>
</evidence>
<dbReference type="GO" id="GO:0009055">
    <property type="term" value="F:electron transfer activity"/>
    <property type="evidence" value="ECO:0007669"/>
    <property type="project" value="InterPro"/>
</dbReference>
<dbReference type="eggNOG" id="COG2010">
    <property type="taxonomic scope" value="Bacteria"/>
</dbReference>
<accession>A0A081NFL3</accession>
<dbReference type="InterPro" id="IPR032858">
    <property type="entry name" value="CcoP_N"/>
</dbReference>
<feature type="binding site" description="axial binding residue" evidence="20">
    <location>
        <position position="230"/>
    </location>
    <ligand>
        <name>heme c</name>
        <dbReference type="ChEBI" id="CHEBI:61717"/>
        <label>2</label>
    </ligand>
    <ligandPart>
        <name>Fe</name>
        <dbReference type="ChEBI" id="CHEBI:18248"/>
    </ligandPart>
</feature>
<sequence>MSSFWSGWVVILTLACLAFVSYVLFTTWRQQRSETTNETTGHVYDGIEELDNPMPKWWLALFIATFIFTAFYLWLYPGLGNWKGFLGWTSTGELTRHQEKHNRRYQPLFAQYANTPIEELVNNPKAVKMGERIFLNNCALCHGSDAAGAFGFPNLTDDDWLYGGTADAINTTIMEGRNGQMPAWGAVIGEKGVRDVATFIRAQAGLVDNVDPATAEAGQKVYDTTCAVCHNADGKGNQLLGAPDLTDDTWLYGSSQAQVEYTIRNGRNGVMPAWKDILGKEKVHLVSTYVYSLNEDNKEKKEEKN</sequence>
<comment type="similarity">
    <text evidence="3 19">Belongs to the CcoP / FixP family.</text>
</comment>
<dbReference type="InterPro" id="IPR004678">
    <property type="entry name" value="Cyt_c_oxidase_cbb3_su3"/>
</dbReference>
<evidence type="ECO:0000256" key="21">
    <source>
        <dbReference type="PIRSR" id="PIRSR000006-2"/>
    </source>
</evidence>
<dbReference type="PRINTS" id="PR00605">
    <property type="entry name" value="CYTCHROMECIC"/>
</dbReference>
<dbReference type="GO" id="GO:0005886">
    <property type="term" value="C:plasma membrane"/>
    <property type="evidence" value="ECO:0007669"/>
    <property type="project" value="UniProtKB-SubCell"/>
</dbReference>
<dbReference type="AlphaFoldDB" id="A0A081NFL3"/>
<evidence type="ECO:0000256" key="18">
    <source>
        <dbReference type="ARBA" id="ARBA00023136"/>
    </source>
</evidence>
<keyword evidence="10 19" id="KW-0479">Metal-binding</keyword>
<evidence type="ECO:0000256" key="2">
    <source>
        <dbReference type="ARBA" id="ARBA00004673"/>
    </source>
</evidence>